<keyword evidence="5" id="KW-0677">Repeat</keyword>
<evidence type="ECO:0000256" key="8">
    <source>
        <dbReference type="ARBA" id="ARBA00037040"/>
    </source>
</evidence>
<feature type="compositionally biased region" description="Low complexity" evidence="10">
    <location>
        <begin position="792"/>
        <end position="804"/>
    </location>
</feature>
<dbReference type="SMART" id="SM00386">
    <property type="entry name" value="HAT"/>
    <property type="match status" value="13"/>
</dbReference>
<keyword evidence="14" id="KW-1185">Reference proteome</keyword>
<evidence type="ECO:0000313" key="13">
    <source>
        <dbReference type="EMBL" id="KHN76280.1"/>
    </source>
</evidence>
<dbReference type="GO" id="GO:0071014">
    <property type="term" value="C:post-mRNA release spliceosomal complex"/>
    <property type="evidence" value="ECO:0007669"/>
    <property type="project" value="TreeGrafter"/>
</dbReference>
<name>A0A0B2V5M5_TOXCA</name>
<dbReference type="PANTHER" id="PTHR11246:SF3">
    <property type="entry name" value="CROOKED NECK-LIKE PROTEIN 1"/>
    <property type="match status" value="1"/>
</dbReference>
<feature type="domain" description="Pre-mRNA-splicing factor Syf1-like N-terminal HAT-repeats" evidence="12">
    <location>
        <begin position="322"/>
        <end position="440"/>
    </location>
</feature>
<comment type="subcellular location">
    <subcellularLocation>
        <location evidence="1">Nucleus</location>
    </subcellularLocation>
</comment>
<evidence type="ECO:0000256" key="3">
    <source>
        <dbReference type="ARBA" id="ARBA00022664"/>
    </source>
</evidence>
<organism evidence="13 14">
    <name type="scientific">Toxocara canis</name>
    <name type="common">Canine roundworm</name>
    <dbReference type="NCBI Taxonomy" id="6265"/>
    <lineage>
        <taxon>Eukaryota</taxon>
        <taxon>Metazoa</taxon>
        <taxon>Ecdysozoa</taxon>
        <taxon>Nematoda</taxon>
        <taxon>Chromadorea</taxon>
        <taxon>Rhabditida</taxon>
        <taxon>Spirurina</taxon>
        <taxon>Ascaridomorpha</taxon>
        <taxon>Ascaridoidea</taxon>
        <taxon>Toxocaridae</taxon>
        <taxon>Toxocara</taxon>
    </lineage>
</organism>
<dbReference type="SUPFAM" id="SSF48452">
    <property type="entry name" value="TPR-like"/>
    <property type="match status" value="2"/>
</dbReference>
<evidence type="ECO:0000256" key="6">
    <source>
        <dbReference type="ARBA" id="ARBA00023187"/>
    </source>
</evidence>
<dbReference type="InterPro" id="IPR055430">
    <property type="entry name" value="HAT_Syf1_CNRKL1_C"/>
</dbReference>
<feature type="domain" description="Pre-mRNA-splicing factor Syf1/CRNKL1-like C-terminal HAT-repeats" evidence="11">
    <location>
        <begin position="87"/>
        <end position="307"/>
    </location>
</feature>
<gene>
    <name evidence="13" type="primary">Crnkl1</name>
    <name evidence="13" type="ORF">Tcan_14652</name>
</gene>
<dbReference type="FunFam" id="1.25.40.10:FF:000796">
    <property type="entry name" value="Crooked neck pre-mRNA splicing factor 1"/>
    <property type="match status" value="1"/>
</dbReference>
<reference evidence="13 14" key="1">
    <citation type="submission" date="2014-11" db="EMBL/GenBank/DDBJ databases">
        <title>Genetic blueprint of the zoonotic pathogen Toxocara canis.</title>
        <authorList>
            <person name="Zhu X.-Q."/>
            <person name="Korhonen P.K."/>
            <person name="Cai H."/>
            <person name="Young N.D."/>
            <person name="Nejsum P."/>
            <person name="von Samson-Himmelstjerna G."/>
            <person name="Boag P.R."/>
            <person name="Tan P."/>
            <person name="Li Q."/>
            <person name="Min J."/>
            <person name="Yang Y."/>
            <person name="Wang X."/>
            <person name="Fang X."/>
            <person name="Hall R.S."/>
            <person name="Hofmann A."/>
            <person name="Sternberg P.W."/>
            <person name="Jex A.R."/>
            <person name="Gasser R.B."/>
        </authorList>
    </citation>
    <scope>NUCLEOTIDE SEQUENCE [LARGE SCALE GENOMIC DNA]</scope>
    <source>
        <strain evidence="13">PN_DK_2014</strain>
    </source>
</reference>
<dbReference type="InterPro" id="IPR011990">
    <property type="entry name" value="TPR-like_helical_dom_sf"/>
</dbReference>
<comment type="similarity">
    <text evidence="2">Belongs to the crooked-neck family.</text>
</comment>
<accession>A0A0B2V5M5</accession>
<dbReference type="InterPro" id="IPR003107">
    <property type="entry name" value="HAT"/>
</dbReference>
<dbReference type="Pfam" id="PF23240">
    <property type="entry name" value="HAT_PRP39_N"/>
    <property type="match status" value="1"/>
</dbReference>
<feature type="compositionally biased region" description="Basic and acidic residues" evidence="10">
    <location>
        <begin position="759"/>
        <end position="769"/>
    </location>
</feature>
<keyword evidence="9" id="KW-0175">Coiled coil</keyword>
<dbReference type="GO" id="GO:0000974">
    <property type="term" value="C:Prp19 complex"/>
    <property type="evidence" value="ECO:0007669"/>
    <property type="project" value="TreeGrafter"/>
</dbReference>
<evidence type="ECO:0000256" key="1">
    <source>
        <dbReference type="ARBA" id="ARBA00004123"/>
    </source>
</evidence>
<dbReference type="OrthoDB" id="541719at2759"/>
<dbReference type="FunFam" id="1.25.40.10:FF:000306">
    <property type="entry name" value="Cell cycle control protein cwf4"/>
    <property type="match status" value="1"/>
</dbReference>
<comment type="function">
    <text evidence="8">Involved in pre-mRNA splicing and cell cycle progression. Required for the spliceosome assembly and initiation of the DNA replication.</text>
</comment>
<keyword evidence="6" id="KW-0508">mRNA splicing</keyword>
<dbReference type="STRING" id="6265.A0A0B2V5M5"/>
<evidence type="ECO:0000256" key="9">
    <source>
        <dbReference type="SAM" id="Coils"/>
    </source>
</evidence>
<feature type="region of interest" description="Disordered" evidence="10">
    <location>
        <begin position="1"/>
        <end position="26"/>
    </location>
</feature>
<evidence type="ECO:0000256" key="5">
    <source>
        <dbReference type="ARBA" id="ARBA00022737"/>
    </source>
</evidence>
<dbReference type="GO" id="GO:0071011">
    <property type="term" value="C:precatalytic spliceosome"/>
    <property type="evidence" value="ECO:0007669"/>
    <property type="project" value="TreeGrafter"/>
</dbReference>
<feature type="compositionally biased region" description="Basic residues" evidence="10">
    <location>
        <begin position="14"/>
        <end position="24"/>
    </location>
</feature>
<evidence type="ECO:0000259" key="12">
    <source>
        <dbReference type="Pfam" id="PF23233"/>
    </source>
</evidence>
<dbReference type="EMBL" id="JPKZ01002554">
    <property type="protein sequence ID" value="KHN76280.1"/>
    <property type="molecule type" value="Genomic_DNA"/>
</dbReference>
<proteinExistence type="inferred from homology"/>
<keyword evidence="3" id="KW-0507">mRNA processing</keyword>
<feature type="region of interest" description="Disordered" evidence="10">
    <location>
        <begin position="739"/>
        <end position="804"/>
    </location>
</feature>
<evidence type="ECO:0000256" key="7">
    <source>
        <dbReference type="ARBA" id="ARBA00023242"/>
    </source>
</evidence>
<dbReference type="Gene3D" id="1.25.40.10">
    <property type="entry name" value="Tetratricopeptide repeat domain"/>
    <property type="match status" value="3"/>
</dbReference>
<dbReference type="GO" id="GO:0071007">
    <property type="term" value="C:U2-type catalytic step 2 spliceosome"/>
    <property type="evidence" value="ECO:0007669"/>
    <property type="project" value="TreeGrafter"/>
</dbReference>
<protein>
    <submittedName>
        <fullName evidence="13">Crooked neck-like protein 1</fullName>
    </submittedName>
</protein>
<keyword evidence="7" id="KW-0539">Nucleus</keyword>
<dbReference type="OMA" id="HIKVWIS"/>
<dbReference type="FunFam" id="1.25.40.10:FF:000075">
    <property type="entry name" value="Crooked neck pre-mRNA-splicing factor 1"/>
    <property type="match status" value="1"/>
</dbReference>
<dbReference type="InterPro" id="IPR045075">
    <property type="entry name" value="Syf1-like"/>
</dbReference>
<evidence type="ECO:0000256" key="10">
    <source>
        <dbReference type="SAM" id="MobiDB-lite"/>
    </source>
</evidence>
<dbReference type="GO" id="GO:0000245">
    <property type="term" value="P:spliceosomal complex assembly"/>
    <property type="evidence" value="ECO:0007669"/>
    <property type="project" value="TreeGrafter"/>
</dbReference>
<dbReference type="Proteomes" id="UP000031036">
    <property type="component" value="Unassembled WGS sequence"/>
</dbReference>
<keyword evidence="4" id="KW-0747">Spliceosome</keyword>
<dbReference type="AlphaFoldDB" id="A0A0B2V5M5"/>
<evidence type="ECO:0000259" key="11">
    <source>
        <dbReference type="Pfam" id="PF23231"/>
    </source>
</evidence>
<feature type="coiled-coil region" evidence="9">
    <location>
        <begin position="588"/>
        <end position="648"/>
    </location>
</feature>
<dbReference type="Pfam" id="PF23233">
    <property type="entry name" value="HAT_Syf1_CNRKL1_N"/>
    <property type="match status" value="1"/>
</dbReference>
<dbReference type="Pfam" id="PF23231">
    <property type="entry name" value="HAT_Syf1_CNRKL1_C"/>
    <property type="match status" value="1"/>
</dbReference>
<dbReference type="PANTHER" id="PTHR11246">
    <property type="entry name" value="PRE-MRNA SPLICING FACTOR"/>
    <property type="match status" value="1"/>
</dbReference>
<evidence type="ECO:0000256" key="2">
    <source>
        <dbReference type="ARBA" id="ARBA00008644"/>
    </source>
</evidence>
<comment type="caution">
    <text evidence="13">The sequence shown here is derived from an EMBL/GenBank/DDBJ whole genome shotgun (WGS) entry which is preliminary data.</text>
</comment>
<dbReference type="InterPro" id="IPR055433">
    <property type="entry name" value="HAT_Syf1-like_N"/>
</dbReference>
<evidence type="ECO:0000313" key="14">
    <source>
        <dbReference type="Proteomes" id="UP000031036"/>
    </source>
</evidence>
<evidence type="ECO:0000256" key="4">
    <source>
        <dbReference type="ARBA" id="ARBA00022728"/>
    </source>
</evidence>
<sequence>MDDFEETPGNKPLRLPKKAAKVKNKAPAALQITAEQLVREAKERDLEIVAPPPKTKISDPEELAEYQRKRRKEFEDNIRKNRNQIANWVKYAKWEENIGEMQRARSVFERALDVDHRSITLWLQYAEMEMRNKQVNHARNIWDRAVTILPRATQFWLKYSYMEELIGNVPGARQVFERWMEWEPPEQAWQTYINFELRYRETDRARTIWQRFLHVHGHDVKLWIRYARFEEKCGYFGNARAVYERGVEYFGEDNIDESLLIAFAQFEERQKEHERARVIYRYGLDHLPSDRTAEIFKYYTVHEKKFGERAGIENVIVSKRRHQYEKQIAENAYNYDAWFDYIRLLQNEKVDREEMEDTFERAIANVPPQAEKRYWRRYIYLWINYALYEELEVEDFEQTRTIYKTCLRIIPHKKFTFSKIWIMFAHFEIRQLQLQDARKILASGGFNKGCFGLDDLFGDGIMTRLHQGRWRGGKRGKSNRAGVNVWLNVESIINGLTLKGNAIGLCPHEKLFRAYVDLELQLREFDRCRILYGKFLEYSPENSTTWMKFAELETLLGDTDRARAIFALAVQQPALDMPEVLWKAYIDFEINQEEYNKARQLYENLLERTTHIKVWISMAEFELHIGNVDAARRVYERANRALASGEKEERLMLLEVWLKFENEYGDEASAEKVSRLMPKKVKKRRQMQTEDGIDAGWEEYFDYIFPDDQASKGSFKLLEAARRWKEKMAATNTVPLERDEIKKELEESERDGEEVGASTEREKRVREGDSDTDISESTTSESDSDSEDSDCESSSSSSGSSSAD</sequence>
<feature type="compositionally biased region" description="Acidic residues" evidence="10">
    <location>
        <begin position="782"/>
        <end position="791"/>
    </location>
</feature>